<dbReference type="RefSeq" id="WP_345380341.1">
    <property type="nucleotide sequence ID" value="NZ_BAABIC010000006.1"/>
</dbReference>
<keyword evidence="1" id="KW-0812">Transmembrane</keyword>
<organism evidence="2 3">
    <name type="scientific">Pseudonocardia yuanmonensis</name>
    <dbReference type="NCBI Taxonomy" id="1095914"/>
    <lineage>
        <taxon>Bacteria</taxon>
        <taxon>Bacillati</taxon>
        <taxon>Actinomycetota</taxon>
        <taxon>Actinomycetes</taxon>
        <taxon>Pseudonocardiales</taxon>
        <taxon>Pseudonocardiaceae</taxon>
        <taxon>Pseudonocardia</taxon>
    </lineage>
</organism>
<dbReference type="Proteomes" id="UP001500325">
    <property type="component" value="Unassembled WGS sequence"/>
</dbReference>
<gene>
    <name evidence="2" type="ORF">GCM10023215_22790</name>
</gene>
<accession>A0ABP8WDE9</accession>
<dbReference type="InterPro" id="IPR036259">
    <property type="entry name" value="MFS_trans_sf"/>
</dbReference>
<keyword evidence="1" id="KW-0472">Membrane</keyword>
<proteinExistence type="predicted"/>
<reference evidence="3" key="1">
    <citation type="journal article" date="2019" name="Int. J. Syst. Evol. Microbiol.">
        <title>The Global Catalogue of Microorganisms (GCM) 10K type strain sequencing project: providing services to taxonomists for standard genome sequencing and annotation.</title>
        <authorList>
            <consortium name="The Broad Institute Genomics Platform"/>
            <consortium name="The Broad Institute Genome Sequencing Center for Infectious Disease"/>
            <person name="Wu L."/>
            <person name="Ma J."/>
        </authorList>
    </citation>
    <scope>NUCLEOTIDE SEQUENCE [LARGE SCALE GENOMIC DNA]</scope>
    <source>
        <strain evidence="3">JCM 18055</strain>
    </source>
</reference>
<name>A0ABP8WDE9_9PSEU</name>
<dbReference type="SUPFAM" id="SSF103473">
    <property type="entry name" value="MFS general substrate transporter"/>
    <property type="match status" value="1"/>
</dbReference>
<sequence length="84" mass="8353">MVADSAVFTGALSDVADRRYVGTALTTQTALGFLLTAVSIQVVPLVAAVGGWAVALLVLLPGPVLGALAMRSLLPAAPAVPARA</sequence>
<protein>
    <recommendedName>
        <fullName evidence="4">Major facilitator superfamily (MFS) profile domain-containing protein</fullName>
    </recommendedName>
</protein>
<evidence type="ECO:0000313" key="2">
    <source>
        <dbReference type="EMBL" id="GAA4686686.1"/>
    </source>
</evidence>
<evidence type="ECO:0008006" key="4">
    <source>
        <dbReference type="Google" id="ProtNLM"/>
    </source>
</evidence>
<keyword evidence="3" id="KW-1185">Reference proteome</keyword>
<evidence type="ECO:0000256" key="1">
    <source>
        <dbReference type="SAM" id="Phobius"/>
    </source>
</evidence>
<feature type="transmembrane region" description="Helical" evidence="1">
    <location>
        <begin position="30"/>
        <end position="60"/>
    </location>
</feature>
<evidence type="ECO:0000313" key="3">
    <source>
        <dbReference type="Proteomes" id="UP001500325"/>
    </source>
</evidence>
<comment type="caution">
    <text evidence="2">The sequence shown here is derived from an EMBL/GenBank/DDBJ whole genome shotgun (WGS) entry which is preliminary data.</text>
</comment>
<keyword evidence="1" id="KW-1133">Transmembrane helix</keyword>
<dbReference type="EMBL" id="BAABIC010000006">
    <property type="protein sequence ID" value="GAA4686686.1"/>
    <property type="molecule type" value="Genomic_DNA"/>
</dbReference>